<evidence type="ECO:0000313" key="2">
    <source>
        <dbReference type="Proteomes" id="UP000028582"/>
    </source>
</evidence>
<sequence length="145" mass="16066">MPGISALELHPASLYAGDTIEYYSMAFVSDDPRGYHTAVVLRVHEDVAADYPIAVDTEELLPRDLMVRLLIDRFGERFKPTYAIWRKQHSYTLVPGEFSASTRSSFFCTAISGAVTDAFASIMLQLRGPPEETAGDGSEPEPKLH</sequence>
<accession>A0A080ZFX2</accession>
<name>A0A080ZFX2_PHYNI</name>
<organism evidence="1 2">
    <name type="scientific">Phytophthora nicotianae P1976</name>
    <dbReference type="NCBI Taxonomy" id="1317066"/>
    <lineage>
        <taxon>Eukaryota</taxon>
        <taxon>Sar</taxon>
        <taxon>Stramenopiles</taxon>
        <taxon>Oomycota</taxon>
        <taxon>Peronosporomycetes</taxon>
        <taxon>Peronosporales</taxon>
        <taxon>Peronosporaceae</taxon>
        <taxon>Phytophthora</taxon>
    </lineage>
</organism>
<comment type="caution">
    <text evidence="1">The sequence shown here is derived from an EMBL/GenBank/DDBJ whole genome shotgun (WGS) entry which is preliminary data.</text>
</comment>
<dbReference type="Proteomes" id="UP000028582">
    <property type="component" value="Unassembled WGS sequence"/>
</dbReference>
<reference evidence="1 2" key="1">
    <citation type="submission" date="2013-11" db="EMBL/GenBank/DDBJ databases">
        <title>The Genome Sequence of Phytophthora parasitica P1976.</title>
        <authorList>
            <consortium name="The Broad Institute Genomics Platform"/>
            <person name="Russ C."/>
            <person name="Tyler B."/>
            <person name="Panabieres F."/>
            <person name="Shan W."/>
            <person name="Tripathy S."/>
            <person name="Grunwald N."/>
            <person name="Machado M."/>
            <person name="Johnson C.S."/>
            <person name="Walker B."/>
            <person name="Young S."/>
            <person name="Zeng Q."/>
            <person name="Gargeya S."/>
            <person name="Fitzgerald M."/>
            <person name="Haas B."/>
            <person name="Abouelleil A."/>
            <person name="Allen A.W."/>
            <person name="Alvarado L."/>
            <person name="Arachchi H.M."/>
            <person name="Berlin A.M."/>
            <person name="Chapman S.B."/>
            <person name="Gainer-Dewar J."/>
            <person name="Goldberg J."/>
            <person name="Griggs A."/>
            <person name="Gujja S."/>
            <person name="Hansen M."/>
            <person name="Howarth C."/>
            <person name="Imamovic A."/>
            <person name="Ireland A."/>
            <person name="Larimer J."/>
            <person name="McCowan C."/>
            <person name="Murphy C."/>
            <person name="Pearson M."/>
            <person name="Poon T.W."/>
            <person name="Priest M."/>
            <person name="Roberts A."/>
            <person name="Saif S."/>
            <person name="Shea T."/>
            <person name="Sisk P."/>
            <person name="Sykes S."/>
            <person name="Wortman J."/>
            <person name="Nusbaum C."/>
            <person name="Birren B."/>
        </authorList>
    </citation>
    <scope>NUCLEOTIDE SEQUENCE [LARGE SCALE GENOMIC DNA]</scope>
    <source>
        <strain evidence="1 2">P1976</strain>
    </source>
</reference>
<dbReference type="EMBL" id="ANJA01003183">
    <property type="protein sequence ID" value="ETO65533.1"/>
    <property type="molecule type" value="Genomic_DNA"/>
</dbReference>
<gene>
    <name evidence="1" type="ORF">F444_17195</name>
</gene>
<dbReference type="AlphaFoldDB" id="A0A080ZFX2"/>
<evidence type="ECO:0000313" key="1">
    <source>
        <dbReference type="EMBL" id="ETO65533.1"/>
    </source>
</evidence>
<protein>
    <submittedName>
        <fullName evidence="1">Uncharacterized protein</fullName>
    </submittedName>
</protein>
<proteinExistence type="predicted"/>